<gene>
    <name evidence="8" type="ORF">Q8852_01215</name>
</gene>
<feature type="transmembrane region" description="Helical" evidence="6">
    <location>
        <begin position="182"/>
        <end position="208"/>
    </location>
</feature>
<dbReference type="Proteomes" id="UP001237011">
    <property type="component" value="Chromosome"/>
</dbReference>
<dbReference type="InterPro" id="IPR052159">
    <property type="entry name" value="Competence_DNA_uptake"/>
</dbReference>
<name>A0ABY9HDJ7_9MOLU</name>
<keyword evidence="2" id="KW-1003">Cell membrane</keyword>
<evidence type="ECO:0000313" key="9">
    <source>
        <dbReference type="Proteomes" id="UP001237011"/>
    </source>
</evidence>
<protein>
    <submittedName>
        <fullName evidence="8">ComEC/Rec2 family competence protein</fullName>
    </submittedName>
</protein>
<dbReference type="PANTHER" id="PTHR30619:SF7">
    <property type="entry name" value="BETA-LACTAMASE DOMAIN PROTEIN"/>
    <property type="match status" value="1"/>
</dbReference>
<feature type="transmembrane region" description="Helical" evidence="6">
    <location>
        <begin position="281"/>
        <end position="298"/>
    </location>
</feature>
<feature type="transmembrane region" description="Helical" evidence="6">
    <location>
        <begin position="304"/>
        <end position="327"/>
    </location>
</feature>
<feature type="transmembrane region" description="Helical" evidence="6">
    <location>
        <begin position="150"/>
        <end position="170"/>
    </location>
</feature>
<evidence type="ECO:0000256" key="5">
    <source>
        <dbReference type="ARBA" id="ARBA00023136"/>
    </source>
</evidence>
<evidence type="ECO:0000256" key="6">
    <source>
        <dbReference type="SAM" id="Phobius"/>
    </source>
</evidence>
<accession>A0ABY9HDJ7</accession>
<dbReference type="PANTHER" id="PTHR30619">
    <property type="entry name" value="DNA INTERNALIZATION/COMPETENCE PROTEIN COMEC/REC2"/>
    <property type="match status" value="1"/>
</dbReference>
<dbReference type="RefSeq" id="WP_305938183.1">
    <property type="nucleotide sequence ID" value="NZ_CP132191.1"/>
</dbReference>
<comment type="subcellular location">
    <subcellularLocation>
        <location evidence="1">Cell membrane</location>
        <topology evidence="1">Multi-pass membrane protein</topology>
    </subcellularLocation>
</comment>
<reference evidence="8" key="1">
    <citation type="submission" date="2023-08" db="EMBL/GenBank/DDBJ databases">
        <title>Complete genome sequence of Mycoplasma seminis 2200.</title>
        <authorList>
            <person name="Spergser J."/>
        </authorList>
    </citation>
    <scope>NUCLEOTIDE SEQUENCE [LARGE SCALE GENOMIC DNA]</scope>
    <source>
        <strain evidence="8">2200</strain>
    </source>
</reference>
<evidence type="ECO:0000256" key="2">
    <source>
        <dbReference type="ARBA" id="ARBA00022475"/>
    </source>
</evidence>
<evidence type="ECO:0000259" key="7">
    <source>
        <dbReference type="Pfam" id="PF03772"/>
    </source>
</evidence>
<proteinExistence type="predicted"/>
<dbReference type="InterPro" id="IPR004477">
    <property type="entry name" value="ComEC_N"/>
</dbReference>
<organism evidence="8 9">
    <name type="scientific">Mycoplasma seminis</name>
    <dbReference type="NCBI Taxonomy" id="512749"/>
    <lineage>
        <taxon>Bacteria</taxon>
        <taxon>Bacillati</taxon>
        <taxon>Mycoplasmatota</taxon>
        <taxon>Mollicutes</taxon>
        <taxon>Mycoplasmataceae</taxon>
        <taxon>Mycoplasma</taxon>
    </lineage>
</organism>
<dbReference type="NCBIfam" id="TIGR00360">
    <property type="entry name" value="ComEC_N-term"/>
    <property type="match status" value="1"/>
</dbReference>
<evidence type="ECO:0000313" key="8">
    <source>
        <dbReference type="EMBL" id="WLP85758.1"/>
    </source>
</evidence>
<feature type="transmembrane region" description="Helical" evidence="6">
    <location>
        <begin position="228"/>
        <end position="261"/>
    </location>
</feature>
<keyword evidence="4 6" id="KW-1133">Transmembrane helix</keyword>
<dbReference type="Pfam" id="PF03772">
    <property type="entry name" value="Competence"/>
    <property type="match status" value="1"/>
</dbReference>
<keyword evidence="9" id="KW-1185">Reference proteome</keyword>
<evidence type="ECO:0000256" key="3">
    <source>
        <dbReference type="ARBA" id="ARBA00022692"/>
    </source>
</evidence>
<sequence length="390" mass="46972">MLGIFLLILFTVSLHNWFYFEYWYEGKEINQVFSVRNIKENYVWLQNALGQKISIYRSNLPENIALYSQIRIQGQLFKIAKMNEYFQSNNLFYTVKISQLQMLDSWINIREKFFNYYLNQQQGYQTLIIPLVFGHSVESKNVVIQQLSQLGIIHLIVVSGLHFGTIYLFINMIFRRFKQKWLILIIAISIYFWFVKDSVSVYKIYLFILIKEICQKFFSNRYNPYKNLLAISLLYLLFNPLSVLSIGYWISYVLTFGLLLYNVQKQKWNNTSKLQKFLGYLKIYFYSWILASCIVIVFNQKLNLLSLLLTTILTPIFQILLITFFLFFPFWFIVVPISNLTIDFLNLFRNFILLININGKWYWYSFLVFDYFFILKLSLLNKKCIIKTWY</sequence>
<evidence type="ECO:0000256" key="1">
    <source>
        <dbReference type="ARBA" id="ARBA00004651"/>
    </source>
</evidence>
<keyword evidence="5 6" id="KW-0472">Membrane</keyword>
<dbReference type="EMBL" id="CP132191">
    <property type="protein sequence ID" value="WLP85758.1"/>
    <property type="molecule type" value="Genomic_DNA"/>
</dbReference>
<keyword evidence="3 6" id="KW-0812">Transmembrane</keyword>
<feature type="domain" description="ComEC/Rec2-related protein" evidence="7">
    <location>
        <begin position="131"/>
        <end position="352"/>
    </location>
</feature>
<evidence type="ECO:0000256" key="4">
    <source>
        <dbReference type="ARBA" id="ARBA00022989"/>
    </source>
</evidence>